<keyword evidence="3 10" id="KW-0863">Zinc-finger</keyword>
<dbReference type="AlphaFoldDB" id="A0A7L0GU08"/>
<dbReference type="GO" id="GO:0010468">
    <property type="term" value="P:regulation of gene expression"/>
    <property type="evidence" value="ECO:0007669"/>
    <property type="project" value="TreeGrafter"/>
</dbReference>
<keyword evidence="9" id="KW-0539">Nucleus</keyword>
<dbReference type="InterPro" id="IPR013087">
    <property type="entry name" value="Znf_C2H2_type"/>
</dbReference>
<keyword evidence="6" id="KW-0238">DNA-binding</keyword>
<evidence type="ECO:0000256" key="6">
    <source>
        <dbReference type="ARBA" id="ARBA00023125"/>
    </source>
</evidence>
<keyword evidence="13" id="KW-1185">Reference proteome</keyword>
<dbReference type="PROSITE" id="PS50157">
    <property type="entry name" value="ZINC_FINGER_C2H2_2"/>
    <property type="match status" value="1"/>
</dbReference>
<comment type="caution">
    <text evidence="12">The sequence shown here is derived from an EMBL/GenBank/DDBJ whole genome shotgun (WGS) entry which is preliminary data.</text>
</comment>
<dbReference type="SUPFAM" id="SSF46689">
    <property type="entry name" value="Homeodomain-like"/>
    <property type="match status" value="1"/>
</dbReference>
<dbReference type="PANTHER" id="PTHR15740">
    <property type="entry name" value="NEUROPROTECTIVE PEPTIDE-CONTAINING PROTEIN"/>
    <property type="match status" value="1"/>
</dbReference>
<dbReference type="Gene3D" id="3.30.160.60">
    <property type="entry name" value="Classic Zinc Finger"/>
    <property type="match status" value="1"/>
</dbReference>
<evidence type="ECO:0000313" key="12">
    <source>
        <dbReference type="EMBL" id="NXK11364.1"/>
    </source>
</evidence>
<keyword evidence="1" id="KW-0479">Metal-binding</keyword>
<dbReference type="SMART" id="SM00355">
    <property type="entry name" value="ZnF_C2H2"/>
    <property type="match status" value="8"/>
</dbReference>
<keyword evidence="7" id="KW-0371">Homeobox</keyword>
<evidence type="ECO:0000256" key="4">
    <source>
        <dbReference type="ARBA" id="ARBA00022833"/>
    </source>
</evidence>
<organism evidence="12 13">
    <name type="scientific">Herpetotheres cachinnans</name>
    <name type="common">Laughing falcon</name>
    <name type="synonym">Falco cachinnans</name>
    <dbReference type="NCBI Taxonomy" id="56343"/>
    <lineage>
        <taxon>Eukaryota</taxon>
        <taxon>Metazoa</taxon>
        <taxon>Chordata</taxon>
        <taxon>Craniata</taxon>
        <taxon>Vertebrata</taxon>
        <taxon>Euteleostomi</taxon>
        <taxon>Archelosauria</taxon>
        <taxon>Archosauria</taxon>
        <taxon>Dinosauria</taxon>
        <taxon>Saurischia</taxon>
        <taxon>Theropoda</taxon>
        <taxon>Coelurosauria</taxon>
        <taxon>Aves</taxon>
        <taxon>Neognathae</taxon>
        <taxon>Neoaves</taxon>
        <taxon>Telluraves</taxon>
        <taxon>Australaves</taxon>
        <taxon>Falconiformes</taxon>
        <taxon>Falconidae</taxon>
        <taxon>Herpetotheres</taxon>
    </lineage>
</organism>
<feature type="domain" description="C2H2-type" evidence="11">
    <location>
        <begin position="705"/>
        <end position="733"/>
    </location>
</feature>
<evidence type="ECO:0000256" key="7">
    <source>
        <dbReference type="ARBA" id="ARBA00023155"/>
    </source>
</evidence>
<feature type="non-terminal residue" evidence="12">
    <location>
        <position position="1"/>
    </location>
</feature>
<dbReference type="GO" id="GO:0008270">
    <property type="term" value="F:zinc ion binding"/>
    <property type="evidence" value="ECO:0007669"/>
    <property type="project" value="UniProtKB-KW"/>
</dbReference>
<dbReference type="CDD" id="cd00086">
    <property type="entry name" value="homeodomain"/>
    <property type="match status" value="1"/>
</dbReference>
<dbReference type="GO" id="GO:0003677">
    <property type="term" value="F:DNA binding"/>
    <property type="evidence" value="ECO:0007669"/>
    <property type="project" value="UniProtKB-KW"/>
</dbReference>
<reference evidence="12 13" key="1">
    <citation type="submission" date="2019-09" db="EMBL/GenBank/DDBJ databases">
        <title>Bird 10,000 Genomes (B10K) Project - Family phase.</title>
        <authorList>
            <person name="Zhang G."/>
        </authorList>
    </citation>
    <scope>NUCLEOTIDE SEQUENCE [LARGE SCALE GENOMIC DNA]</scope>
    <source>
        <strain evidence="12">B10K-DU-005-78</strain>
        <tissue evidence="12">Mixed tissue sample</tissue>
    </source>
</reference>
<keyword evidence="2" id="KW-0677">Repeat</keyword>
<accession>A0A7L0GU08</accession>
<dbReference type="Proteomes" id="UP000555649">
    <property type="component" value="Unassembled WGS sequence"/>
</dbReference>
<dbReference type="SMART" id="SM00389">
    <property type="entry name" value="HOX"/>
    <property type="match status" value="1"/>
</dbReference>
<dbReference type="PANTHER" id="PTHR15740:SF2">
    <property type="entry name" value="ACTIVITY-DEPENDENT NEUROPROTECTOR HOMEOBOX PROTEIN 2"/>
    <property type="match status" value="1"/>
</dbReference>
<keyword evidence="5" id="KW-0805">Transcription regulation</keyword>
<evidence type="ECO:0000256" key="1">
    <source>
        <dbReference type="ARBA" id="ARBA00022723"/>
    </source>
</evidence>
<evidence type="ECO:0000256" key="8">
    <source>
        <dbReference type="ARBA" id="ARBA00023163"/>
    </source>
</evidence>
<evidence type="ECO:0000256" key="2">
    <source>
        <dbReference type="ARBA" id="ARBA00022737"/>
    </source>
</evidence>
<protein>
    <submittedName>
        <fullName evidence="12">ADNP2 protein</fullName>
    </submittedName>
</protein>
<keyword evidence="8" id="KW-0804">Transcription</keyword>
<evidence type="ECO:0000256" key="5">
    <source>
        <dbReference type="ARBA" id="ARBA00023015"/>
    </source>
</evidence>
<dbReference type="InterPro" id="IPR038861">
    <property type="entry name" value="ADNP/ADNP2"/>
</dbReference>
<evidence type="ECO:0000256" key="3">
    <source>
        <dbReference type="ARBA" id="ARBA00022771"/>
    </source>
</evidence>
<evidence type="ECO:0000256" key="10">
    <source>
        <dbReference type="PROSITE-ProRule" id="PRU00042"/>
    </source>
</evidence>
<dbReference type="InterPro" id="IPR045762">
    <property type="entry name" value="ADNP_Znf"/>
</dbReference>
<feature type="non-terminal residue" evidence="12">
    <location>
        <position position="1067"/>
    </location>
</feature>
<sequence>MFQIPVQNLDNIRKARKKVKGILVDLGLDSCRELLKSLKSFDPGEKHFCNTSWSDVSPWESVGKRKRYRTKPYCCSLCKFSSKLLTSFKNHLHRYHEDEMDQELVVPCPKCAFASDPKIVGKHIRMFHSSNKRIQNYTVSILDGMKQFRSDIINFTCLKCHFTDTLYYNMKKHVLMNHFQNLISTYFGQKSDESKENSVEHYCKKCNASANSQDSLMYHVLTAETHRDLENKLRSVISEHIKKPGLVKQMHIAPKPTPGVTAAAPSAGPAAAPAGSVTAPACIQLAFPQNNQTQSVVQPKAVQNTVRSLTVPSASGSVPHTTSAPGVSPSHVTLVSSNIPVGQNNVNIQPSPSQPIIVSHGLPLNQPVSAGAVPLNHSVGTVNRTVAPAVLPLNQPVRPGLFPINQPIGTINGPVAAGALPVIEPVSPVNQPVAPGVLPVNQPVAPGVLSVSQSLGNVNRPIGPRVLPVVQTVPSGVLQLNQPVVSGVVPVRQPVRPGFLQLNQPVAPAVIPVNQPVQPAVSQNTAFLTAGSILRQLIPTGKQVNGIPTYTLAPVSVTLPVSPGGGVATVTPPQVPIQLMQSGTVTQLSQSPASAPSPPVVLTSQNISLQAPPPGPGTSQAIRQAKQWKTCPVCNELFPSNVYEVHMEVAHRQGEVKMEETPEPNKLAACAPFLRWMTEKTVRCFSCKSFLCEEELMKHLLMHGLACLFCTVTFHDLKSLVEHNKTTHNGKKQLHADYSNRGFQLGNDAQGDLVFPHFDFSTVLPKEDIGEREVHLAVLAGVNSRTLVPVYIKVKPQTAEVNNRCNKKVLTCPFCFGTFVSKETYEMHLKERHHIMPTVHTILKSPAFKCIHCCGVYTGNMTLTAIAVHLLRCRSAPKDSNSNMKMQLERTEKKELLFVNGEKYDSVILKRKQSDSCFVAEDQRNKEQQPLSLSTGIVLSPEKEMNSGVVPFKRQKINTRTEMRKLLSSEDLRFLAVDPKQYDHNSYEDQKQFLTDYFHKRPYPSKKEMELLSSLLYAWKIDVASFFGKRRSICLKAINNHKPSVLLGFSMSELKNIKHSLNIKDKP</sequence>
<keyword evidence="4" id="KW-0862">Zinc</keyword>
<evidence type="ECO:0000313" key="13">
    <source>
        <dbReference type="Proteomes" id="UP000555649"/>
    </source>
</evidence>
<name>A0A7L0GU08_HERCA</name>
<dbReference type="GO" id="GO:0005634">
    <property type="term" value="C:nucleus"/>
    <property type="evidence" value="ECO:0007669"/>
    <property type="project" value="TreeGrafter"/>
</dbReference>
<dbReference type="PROSITE" id="PS00028">
    <property type="entry name" value="ZINC_FINGER_C2H2_1"/>
    <property type="match status" value="1"/>
</dbReference>
<proteinExistence type="predicted"/>
<dbReference type="InterPro" id="IPR009057">
    <property type="entry name" value="Homeodomain-like_sf"/>
</dbReference>
<gene>
    <name evidence="12" type="primary">Adnp2</name>
    <name evidence="12" type="ORF">HERCAC_R00959</name>
</gene>
<dbReference type="Pfam" id="PF19627">
    <property type="entry name" value="ADNP_N"/>
    <property type="match status" value="1"/>
</dbReference>
<evidence type="ECO:0000256" key="9">
    <source>
        <dbReference type="ARBA" id="ARBA00023242"/>
    </source>
</evidence>
<dbReference type="InterPro" id="IPR001356">
    <property type="entry name" value="HD"/>
</dbReference>
<dbReference type="EMBL" id="VXAJ01000482">
    <property type="protein sequence ID" value="NXK11364.1"/>
    <property type="molecule type" value="Genomic_DNA"/>
</dbReference>
<evidence type="ECO:0000259" key="11">
    <source>
        <dbReference type="PROSITE" id="PS50157"/>
    </source>
</evidence>